<evidence type="ECO:0000313" key="2">
    <source>
        <dbReference type="Proteomes" id="UP000831701"/>
    </source>
</evidence>
<name>A0ACB8WBD0_9TELE</name>
<dbReference type="EMBL" id="CM041542">
    <property type="protein sequence ID" value="KAI3365133.1"/>
    <property type="molecule type" value="Genomic_DNA"/>
</dbReference>
<feature type="non-terminal residue" evidence="1">
    <location>
        <position position="1"/>
    </location>
</feature>
<protein>
    <submittedName>
        <fullName evidence="1">Uncharacterized protein</fullName>
    </submittedName>
</protein>
<gene>
    <name evidence="1" type="ORF">L3Q82_010117</name>
</gene>
<reference evidence="1" key="1">
    <citation type="submission" date="2022-04" db="EMBL/GenBank/DDBJ databases">
        <title>Jade perch genome.</title>
        <authorList>
            <person name="Chao B."/>
        </authorList>
    </citation>
    <scope>NUCLEOTIDE SEQUENCE</scope>
    <source>
        <strain evidence="1">CB-2022</strain>
    </source>
</reference>
<comment type="caution">
    <text evidence="1">The sequence shown here is derived from an EMBL/GenBank/DDBJ whole genome shotgun (WGS) entry which is preliminary data.</text>
</comment>
<accession>A0ACB8WBD0</accession>
<dbReference type="Proteomes" id="UP000831701">
    <property type="component" value="Chromosome 12"/>
</dbReference>
<organism evidence="1 2">
    <name type="scientific">Scortum barcoo</name>
    <name type="common">barcoo grunter</name>
    <dbReference type="NCBI Taxonomy" id="214431"/>
    <lineage>
        <taxon>Eukaryota</taxon>
        <taxon>Metazoa</taxon>
        <taxon>Chordata</taxon>
        <taxon>Craniata</taxon>
        <taxon>Vertebrata</taxon>
        <taxon>Euteleostomi</taxon>
        <taxon>Actinopterygii</taxon>
        <taxon>Neopterygii</taxon>
        <taxon>Teleostei</taxon>
        <taxon>Neoteleostei</taxon>
        <taxon>Acanthomorphata</taxon>
        <taxon>Eupercaria</taxon>
        <taxon>Centrarchiformes</taxon>
        <taxon>Terapontoidei</taxon>
        <taxon>Terapontidae</taxon>
        <taxon>Scortum</taxon>
    </lineage>
</organism>
<evidence type="ECO:0000313" key="1">
    <source>
        <dbReference type="EMBL" id="KAI3365133.1"/>
    </source>
</evidence>
<keyword evidence="2" id="KW-1185">Reference proteome</keyword>
<sequence length="511" mass="57066">PFNSFLFYVVNEQYVTTVFYYLCFHLKLATALDSLKSIGLIHTDLKPNNIMFVDHVKKPFQVKVIDFGMAVLTSEAPQMINQTPCFKAPEIIMGLPYSEAVDVWSLGCITAMMVFGFQLFPGRLDYETLSYIIDLIGPPPDHLIDAARKARVYFKKTESNQWEFRIKYPFSDFSIGFFFMRLEEENGAEAEERDQCVELLKGNADLGPKGEDNAKRHPGTSFHNQVMAAAASVRPLSVLTLVQPASPRNRHPLEEESDHESDDGGDTPAPKVDEENIIENVNKENAKENVTFDAKENNTENVTVDDKEKNIEKDTDVETYSETDDKPGDVKVDDTEDDTDVDNDVDVCVVIGVDPDDGTDPDDDPDVDMEDDTLGHSDNNYAAERAQEEEEEPIHPSIHPSSSALSGTGSRRQQSEQRCPDFPHPRHFLQLFRGDPEAFPGQPRDIVSPACPGSSPGPPPGGTCLEHLPREASRGHPKQMPKPPQLTPLDAKEQRLYSELLPSDRASSPYL</sequence>
<proteinExistence type="predicted"/>